<reference evidence="2 3" key="1">
    <citation type="submission" date="2019-07" db="EMBL/GenBank/DDBJ databases">
        <authorList>
            <person name="Jastrzebski P J."/>
            <person name="Paukszto L."/>
            <person name="Jastrzebski P J."/>
        </authorList>
    </citation>
    <scope>NUCLEOTIDE SEQUENCE [LARGE SCALE GENOMIC DNA]</scope>
    <source>
        <strain evidence="2 3">WMS-il1</strain>
    </source>
</reference>
<sequence length="117" mass="13684">MPILWRTSLSSRLPYRRRRCQNCNDNDQKEGFCREPSTNSSTRQNSTNKRPLIHTWQNCDTLMQFSDENETCQRSTLEPTKAENLVRGCYQCLHVAEIPHPSIHIQSPKPDSLRIQL</sequence>
<dbReference type="AlphaFoldDB" id="A0A564YTN7"/>
<dbReference type="Proteomes" id="UP000321570">
    <property type="component" value="Unassembled WGS sequence"/>
</dbReference>
<feature type="region of interest" description="Disordered" evidence="1">
    <location>
        <begin position="23"/>
        <end position="50"/>
    </location>
</feature>
<evidence type="ECO:0000313" key="3">
    <source>
        <dbReference type="Proteomes" id="UP000321570"/>
    </source>
</evidence>
<dbReference type="EMBL" id="CABIJS010000377">
    <property type="protein sequence ID" value="VUZ50540.1"/>
    <property type="molecule type" value="Genomic_DNA"/>
</dbReference>
<accession>A0A564YTN7</accession>
<protein>
    <submittedName>
        <fullName evidence="2">Uncharacterized protein</fullName>
    </submittedName>
</protein>
<evidence type="ECO:0000313" key="2">
    <source>
        <dbReference type="EMBL" id="VUZ50540.1"/>
    </source>
</evidence>
<evidence type="ECO:0000256" key="1">
    <source>
        <dbReference type="SAM" id="MobiDB-lite"/>
    </source>
</evidence>
<feature type="compositionally biased region" description="Low complexity" evidence="1">
    <location>
        <begin position="37"/>
        <end position="48"/>
    </location>
</feature>
<organism evidence="2 3">
    <name type="scientific">Hymenolepis diminuta</name>
    <name type="common">Rat tapeworm</name>
    <dbReference type="NCBI Taxonomy" id="6216"/>
    <lineage>
        <taxon>Eukaryota</taxon>
        <taxon>Metazoa</taxon>
        <taxon>Spiralia</taxon>
        <taxon>Lophotrochozoa</taxon>
        <taxon>Platyhelminthes</taxon>
        <taxon>Cestoda</taxon>
        <taxon>Eucestoda</taxon>
        <taxon>Cyclophyllidea</taxon>
        <taxon>Hymenolepididae</taxon>
        <taxon>Hymenolepis</taxon>
    </lineage>
</organism>
<gene>
    <name evidence="2" type="ORF">WMSIL1_LOCUS9430</name>
</gene>
<keyword evidence="3" id="KW-1185">Reference proteome</keyword>
<proteinExistence type="predicted"/>
<name>A0A564YTN7_HYMDI</name>